<dbReference type="OrthoDB" id="67540at2759"/>
<comment type="caution">
    <text evidence="2">The sequence shown here is derived from an EMBL/GenBank/DDBJ whole genome shotgun (WGS) entry which is preliminary data.</text>
</comment>
<sequence length="314" mass="34147">MHELDGEEPWEAAVGQRRLAAGSNRVADLRDVRSDVLHAGVIQTVDPQAGVGALHGAVQSMQHAADRGRSTAETLLHHTQHQQLASPLNLSASAGTLTSAAEVSSEQQLAGERKHQHHHGNIRRTQASEHQEHQSGAPEQQADVEEKLGEVHGAQTLGEKQMTRTLTIRRGFIYSLHSPAHRVVEVLGQRVYEHDLGRGGGSVHTEGAVEVRVPEHGAPQERQEESQDQQGTFHRESGHPLHGAESLIESEADCVRSLTSLAPAPGAEVEERGEDGRQIEDGADASRIRHRCNPQNIEEHRLTVKIRGGVGQLL</sequence>
<feature type="region of interest" description="Disordered" evidence="1">
    <location>
        <begin position="213"/>
        <end position="240"/>
    </location>
</feature>
<proteinExistence type="predicted"/>
<evidence type="ECO:0000313" key="2">
    <source>
        <dbReference type="EMBL" id="TRY97119.1"/>
    </source>
</evidence>
<feature type="compositionally biased region" description="Basic and acidic residues" evidence="1">
    <location>
        <begin position="213"/>
        <end position="225"/>
    </location>
</feature>
<feature type="compositionally biased region" description="Basic and acidic residues" evidence="1">
    <location>
        <begin position="274"/>
        <end position="287"/>
    </location>
</feature>
<feature type="region of interest" description="Disordered" evidence="1">
    <location>
        <begin position="263"/>
        <end position="287"/>
    </location>
</feature>
<dbReference type="AlphaFoldDB" id="A0A553R4K6"/>
<name>A0A553R4K6_9TELE</name>
<accession>A0A553R4K6</accession>
<feature type="region of interest" description="Disordered" evidence="1">
    <location>
        <begin position="101"/>
        <end position="143"/>
    </location>
</feature>
<reference evidence="2 3" key="1">
    <citation type="journal article" date="2019" name="Sci. Data">
        <title>Hybrid genome assembly and annotation of Danionella translucida.</title>
        <authorList>
            <person name="Kadobianskyi M."/>
            <person name="Schulze L."/>
            <person name="Schuelke M."/>
            <person name="Judkewitz B."/>
        </authorList>
    </citation>
    <scope>NUCLEOTIDE SEQUENCE [LARGE SCALE GENOMIC DNA]</scope>
    <source>
        <strain evidence="2 3">Bolton</strain>
    </source>
</reference>
<evidence type="ECO:0000313" key="3">
    <source>
        <dbReference type="Proteomes" id="UP000316079"/>
    </source>
</evidence>
<evidence type="ECO:0000256" key="1">
    <source>
        <dbReference type="SAM" id="MobiDB-lite"/>
    </source>
</evidence>
<protein>
    <submittedName>
        <fullName evidence="2">Uncharacterized protein</fullName>
    </submittedName>
</protein>
<dbReference type="Proteomes" id="UP000316079">
    <property type="component" value="Unassembled WGS sequence"/>
</dbReference>
<gene>
    <name evidence="2" type="ORF">DNTS_032782</name>
</gene>
<organism evidence="2 3">
    <name type="scientific">Danionella cerebrum</name>
    <dbReference type="NCBI Taxonomy" id="2873325"/>
    <lineage>
        <taxon>Eukaryota</taxon>
        <taxon>Metazoa</taxon>
        <taxon>Chordata</taxon>
        <taxon>Craniata</taxon>
        <taxon>Vertebrata</taxon>
        <taxon>Euteleostomi</taxon>
        <taxon>Actinopterygii</taxon>
        <taxon>Neopterygii</taxon>
        <taxon>Teleostei</taxon>
        <taxon>Ostariophysi</taxon>
        <taxon>Cypriniformes</taxon>
        <taxon>Danionidae</taxon>
        <taxon>Danioninae</taxon>
        <taxon>Danionella</taxon>
    </lineage>
</organism>
<keyword evidence="3" id="KW-1185">Reference proteome</keyword>
<dbReference type="EMBL" id="SRMA01025241">
    <property type="protein sequence ID" value="TRY97119.1"/>
    <property type="molecule type" value="Genomic_DNA"/>
</dbReference>